<feature type="transmembrane region" description="Helical" evidence="8">
    <location>
        <begin position="104"/>
        <end position="126"/>
    </location>
</feature>
<dbReference type="Proteomes" id="UP000198901">
    <property type="component" value="Unassembled WGS sequence"/>
</dbReference>
<dbReference type="OrthoDB" id="9793283at2"/>
<dbReference type="AlphaFoldDB" id="A0A1G9HZJ6"/>
<keyword evidence="5 8" id="KW-0812">Transmembrane</keyword>
<protein>
    <submittedName>
        <fullName evidence="10">MFS transporter, DHA1 family, tetracycline resistance protein</fullName>
    </submittedName>
</protein>
<dbReference type="STRING" id="563176.SAMN04488090_0270"/>
<proteinExistence type="inferred from homology"/>
<dbReference type="Gene3D" id="1.20.1250.20">
    <property type="entry name" value="MFS general substrate transporter like domains"/>
    <property type="match status" value="1"/>
</dbReference>
<accession>A0A1G9HZJ6</accession>
<organism evidence="10 11">
    <name type="scientific">Siphonobacter aquaeclarae</name>
    <dbReference type="NCBI Taxonomy" id="563176"/>
    <lineage>
        <taxon>Bacteria</taxon>
        <taxon>Pseudomonadati</taxon>
        <taxon>Bacteroidota</taxon>
        <taxon>Cytophagia</taxon>
        <taxon>Cytophagales</taxon>
        <taxon>Cytophagaceae</taxon>
        <taxon>Siphonobacter</taxon>
    </lineage>
</organism>
<keyword evidence="7 8" id="KW-0472">Membrane</keyword>
<evidence type="ECO:0000256" key="5">
    <source>
        <dbReference type="ARBA" id="ARBA00022692"/>
    </source>
</evidence>
<name>A0A1G9HZJ6_9BACT</name>
<dbReference type="PRINTS" id="PR01035">
    <property type="entry name" value="TCRTETA"/>
</dbReference>
<dbReference type="InterPro" id="IPR020846">
    <property type="entry name" value="MFS_dom"/>
</dbReference>
<dbReference type="PANTHER" id="PTHR23504:SF15">
    <property type="entry name" value="MAJOR FACILITATOR SUPERFAMILY (MFS) PROFILE DOMAIN-CONTAINING PROTEIN"/>
    <property type="match status" value="1"/>
</dbReference>
<dbReference type="Pfam" id="PF07690">
    <property type="entry name" value="MFS_1"/>
    <property type="match status" value="1"/>
</dbReference>
<dbReference type="InterPro" id="IPR011701">
    <property type="entry name" value="MFS"/>
</dbReference>
<sequence length="406" mass="43246">MAQPKRSAALVFIFITLLIDVTGLGIVIPVFPKLIEQLIHGNLSDASRYGGWLTFAYAAMQFLCAPVLGGLSDRFGRRPVLLASLFGFGLDYILQGLAPTIVWLFAGRLIAGITGASFTTASAYIADVSPPEKRAQNFGMVGAAFGAGFIIGPAIGGFLGSFGPRVPFFVAAGLSLANALYGYFILPESLAPENRRPFDWKRANPVGSLLHLRNYPIILSLTASMVCIYIAGHAMQSTWTFFTMERFGWDEKWVGLSLAAVGLAVGVVQGGLSRIIIPKLGQTWSVYVGLGLYVIGFICFAFADKGWMMFAFLVPYSLGGIAGPSLQGIISNQVPPTEQGELQGALTSLISLTSVVGPPLMTNLFAHFTAPTTSIYFPGAPFLAGAVLTVFSILFAARTLTKHAPA</sequence>
<evidence type="ECO:0000256" key="3">
    <source>
        <dbReference type="ARBA" id="ARBA00007520"/>
    </source>
</evidence>
<keyword evidence="6 8" id="KW-1133">Transmembrane helix</keyword>
<feature type="transmembrane region" description="Helical" evidence="8">
    <location>
        <begin position="342"/>
        <end position="361"/>
    </location>
</feature>
<comment type="subcellular location">
    <subcellularLocation>
        <location evidence="2">Membrane</location>
        <topology evidence="2">Multi-pass membrane protein</topology>
    </subcellularLocation>
</comment>
<dbReference type="GO" id="GO:0016020">
    <property type="term" value="C:membrane"/>
    <property type="evidence" value="ECO:0007669"/>
    <property type="project" value="UniProtKB-SubCell"/>
</dbReference>
<feature type="transmembrane region" description="Helical" evidence="8">
    <location>
        <begin position="166"/>
        <end position="186"/>
    </location>
</feature>
<feature type="transmembrane region" description="Helical" evidence="8">
    <location>
        <begin position="373"/>
        <end position="397"/>
    </location>
</feature>
<comment type="similarity">
    <text evidence="3">Belongs to the major facilitator superfamily. TCR/Tet family.</text>
</comment>
<dbReference type="PROSITE" id="PS00216">
    <property type="entry name" value="SUGAR_TRANSPORT_1"/>
    <property type="match status" value="1"/>
</dbReference>
<feature type="transmembrane region" description="Helical" evidence="8">
    <location>
        <begin position="284"/>
        <end position="303"/>
    </location>
</feature>
<feature type="transmembrane region" description="Helical" evidence="8">
    <location>
        <begin position="49"/>
        <end position="68"/>
    </location>
</feature>
<dbReference type="InterPro" id="IPR001958">
    <property type="entry name" value="Tet-R_TetA/multi-R_MdtG-like"/>
</dbReference>
<feature type="transmembrane region" description="Helical" evidence="8">
    <location>
        <begin position="253"/>
        <end position="272"/>
    </location>
</feature>
<dbReference type="EMBL" id="FNGS01000001">
    <property type="protein sequence ID" value="SDL18265.1"/>
    <property type="molecule type" value="Genomic_DNA"/>
</dbReference>
<dbReference type="InterPro" id="IPR036259">
    <property type="entry name" value="MFS_trans_sf"/>
</dbReference>
<evidence type="ECO:0000313" key="11">
    <source>
        <dbReference type="Proteomes" id="UP000198901"/>
    </source>
</evidence>
<keyword evidence="4" id="KW-0813">Transport</keyword>
<feature type="transmembrane region" description="Helical" evidence="8">
    <location>
        <begin position="138"/>
        <end position="160"/>
    </location>
</feature>
<dbReference type="PANTHER" id="PTHR23504">
    <property type="entry name" value="MAJOR FACILITATOR SUPERFAMILY DOMAIN-CONTAINING PROTEIN 10"/>
    <property type="match status" value="1"/>
</dbReference>
<feature type="transmembrane region" description="Helical" evidence="8">
    <location>
        <begin position="309"/>
        <end position="330"/>
    </location>
</feature>
<evidence type="ECO:0000256" key="1">
    <source>
        <dbReference type="ARBA" id="ARBA00003279"/>
    </source>
</evidence>
<gene>
    <name evidence="10" type="ORF">SAMN04488090_0270</name>
</gene>
<reference evidence="10 11" key="1">
    <citation type="submission" date="2016-10" db="EMBL/GenBank/DDBJ databases">
        <authorList>
            <person name="de Groot N.N."/>
        </authorList>
    </citation>
    <scope>NUCLEOTIDE SEQUENCE [LARGE SCALE GENOMIC DNA]</scope>
    <source>
        <strain evidence="10 11">DSM 21668</strain>
    </source>
</reference>
<evidence type="ECO:0000256" key="4">
    <source>
        <dbReference type="ARBA" id="ARBA00022448"/>
    </source>
</evidence>
<feature type="transmembrane region" description="Helical" evidence="8">
    <location>
        <begin position="215"/>
        <end position="233"/>
    </location>
</feature>
<evidence type="ECO:0000259" key="9">
    <source>
        <dbReference type="PROSITE" id="PS50850"/>
    </source>
</evidence>
<dbReference type="PROSITE" id="PS50850">
    <property type="entry name" value="MFS"/>
    <property type="match status" value="1"/>
</dbReference>
<dbReference type="InterPro" id="IPR005829">
    <property type="entry name" value="Sugar_transporter_CS"/>
</dbReference>
<dbReference type="CDD" id="cd17388">
    <property type="entry name" value="MFS_TetA"/>
    <property type="match status" value="1"/>
</dbReference>
<evidence type="ECO:0000256" key="2">
    <source>
        <dbReference type="ARBA" id="ARBA00004141"/>
    </source>
</evidence>
<feature type="domain" description="Major facilitator superfamily (MFS) profile" evidence="9">
    <location>
        <begin position="9"/>
        <end position="404"/>
    </location>
</feature>
<comment type="function">
    <text evidence="1">Resistance to tetracycline by an active tetracycline efflux. This is an energy-dependent process that decreases the accumulation of the antibiotic in whole cells. This protein functions as a metal-tetracycline/H(+) antiporter.</text>
</comment>
<dbReference type="RefSeq" id="WP_093196740.1">
    <property type="nucleotide sequence ID" value="NZ_FNGS01000001.1"/>
</dbReference>
<evidence type="ECO:0000256" key="6">
    <source>
        <dbReference type="ARBA" id="ARBA00022989"/>
    </source>
</evidence>
<evidence type="ECO:0000313" key="10">
    <source>
        <dbReference type="EMBL" id="SDL18265.1"/>
    </source>
</evidence>
<evidence type="ECO:0000256" key="8">
    <source>
        <dbReference type="SAM" id="Phobius"/>
    </source>
</evidence>
<evidence type="ECO:0000256" key="7">
    <source>
        <dbReference type="ARBA" id="ARBA00023136"/>
    </source>
</evidence>
<dbReference type="GO" id="GO:0022857">
    <property type="term" value="F:transmembrane transporter activity"/>
    <property type="evidence" value="ECO:0007669"/>
    <property type="project" value="InterPro"/>
</dbReference>
<dbReference type="SUPFAM" id="SSF103473">
    <property type="entry name" value="MFS general substrate transporter"/>
    <property type="match status" value="1"/>
</dbReference>
<keyword evidence="11" id="KW-1185">Reference proteome</keyword>